<evidence type="ECO:0000313" key="10">
    <source>
        <dbReference type="EMBL" id="AOV17214.1"/>
    </source>
</evidence>
<dbReference type="InterPro" id="IPR042092">
    <property type="entry name" value="PsdUridine_s_RsuA/RluB/E/F_cat"/>
</dbReference>
<gene>
    <name evidence="10" type="ORF">BJI67_09200</name>
</gene>
<comment type="catalytic activity">
    <reaction evidence="4">
        <text>uridine(2605) in 23S rRNA = pseudouridine(2605) in 23S rRNA</text>
        <dbReference type="Rhea" id="RHEA:42520"/>
        <dbReference type="Rhea" id="RHEA-COMP:10095"/>
        <dbReference type="Rhea" id="RHEA-COMP:10096"/>
        <dbReference type="ChEBI" id="CHEBI:65314"/>
        <dbReference type="ChEBI" id="CHEBI:65315"/>
        <dbReference type="EC" id="5.4.99.22"/>
    </reaction>
</comment>
<dbReference type="NCBIfam" id="TIGR00093">
    <property type="entry name" value="pseudouridine synthase"/>
    <property type="match status" value="1"/>
</dbReference>
<evidence type="ECO:0000256" key="4">
    <source>
        <dbReference type="ARBA" id="ARBA00036944"/>
    </source>
</evidence>
<keyword evidence="2 6" id="KW-0694">RNA-binding</keyword>
<dbReference type="PANTHER" id="PTHR47683:SF3">
    <property type="entry name" value="RIBOSOMAL LARGE SUBUNIT PSEUDOURIDINE SYNTHASE B"/>
    <property type="match status" value="1"/>
</dbReference>
<dbReference type="InterPro" id="IPR000748">
    <property type="entry name" value="PsdUridine_synth_RsuA/RluB/E/F"/>
</dbReference>
<dbReference type="RefSeq" id="WP_070072782.1">
    <property type="nucleotide sequence ID" value="NZ_CP017448.1"/>
</dbReference>
<sequence length="269" mass="29616">MNDSVPPERLQKLLARAGLGSRREIEGWIAAGEIAVNGEVATLGTRARPSDRVTRLGRPLALLRRVAQAPRTIAYFKPEGEISTRKDPEGRPSAFARLPRGRWVGVGRLDINTSGLLLFTSDGELAHRLMHPSSGVEREYAVRVRGEVDDAQLARLREGVSLDDGPASFDEVTDAGGSGGANRWFHVVIKEGRKREVRRLWEAVGATVSRLIRVRYGPVRLGRVLRAGRWRELEGAELAELYRAAGLEPPGAEAPPPRPARRPRSPGRR</sequence>
<dbReference type="InterPro" id="IPR020103">
    <property type="entry name" value="PsdUridine_synth_cat_dom_sf"/>
</dbReference>
<dbReference type="InterPro" id="IPR020094">
    <property type="entry name" value="TruA/RsuA/RluB/E/F_N"/>
</dbReference>
<dbReference type="SUPFAM" id="SSF55120">
    <property type="entry name" value="Pseudouridine synthase"/>
    <property type="match status" value="1"/>
</dbReference>
<dbReference type="InterPro" id="IPR036986">
    <property type="entry name" value="S4_RNA-bd_sf"/>
</dbReference>
<organism evidence="10 11">
    <name type="scientific">Acidihalobacter aeolianus</name>
    <dbReference type="NCBI Taxonomy" id="2792603"/>
    <lineage>
        <taxon>Bacteria</taxon>
        <taxon>Pseudomonadati</taxon>
        <taxon>Pseudomonadota</taxon>
        <taxon>Gammaproteobacteria</taxon>
        <taxon>Chromatiales</taxon>
        <taxon>Ectothiorhodospiraceae</taxon>
        <taxon>Acidihalobacter</taxon>
    </lineage>
</organism>
<dbReference type="Proteomes" id="UP000095342">
    <property type="component" value="Chromosome"/>
</dbReference>
<keyword evidence="11" id="KW-1185">Reference proteome</keyword>
<accession>A0A1D8K8B2</accession>
<dbReference type="PROSITE" id="PS01149">
    <property type="entry name" value="PSI_RSU"/>
    <property type="match status" value="1"/>
</dbReference>
<evidence type="ECO:0000259" key="9">
    <source>
        <dbReference type="SMART" id="SM00363"/>
    </source>
</evidence>
<reference evidence="10 11" key="1">
    <citation type="submission" date="2016-09" db="EMBL/GenBank/DDBJ databases">
        <title>Acidihalobacter prosperus V6 (DSM14174).</title>
        <authorList>
            <person name="Khaleque H.N."/>
            <person name="Ramsay J.P."/>
            <person name="Murphy R.J.T."/>
            <person name="Kaksonen A.H."/>
            <person name="Boxall N.J."/>
            <person name="Watkin E.L.J."/>
        </authorList>
    </citation>
    <scope>NUCLEOTIDE SEQUENCE [LARGE SCALE GENOMIC DNA]</scope>
    <source>
        <strain evidence="10 11">V6</strain>
    </source>
</reference>
<dbReference type="SMART" id="SM00363">
    <property type="entry name" value="S4"/>
    <property type="match status" value="1"/>
</dbReference>
<dbReference type="CDD" id="cd00165">
    <property type="entry name" value="S4"/>
    <property type="match status" value="1"/>
</dbReference>
<evidence type="ECO:0000313" key="11">
    <source>
        <dbReference type="Proteomes" id="UP000095342"/>
    </source>
</evidence>
<dbReference type="FunFam" id="3.10.290.10:FF:000003">
    <property type="entry name" value="Pseudouridine synthase"/>
    <property type="match status" value="1"/>
</dbReference>
<name>A0A1D8K8B2_9GAMM</name>
<dbReference type="InterPro" id="IPR006145">
    <property type="entry name" value="PsdUridine_synth_RsuA/RluA"/>
</dbReference>
<dbReference type="GO" id="GO:0003723">
    <property type="term" value="F:RNA binding"/>
    <property type="evidence" value="ECO:0007669"/>
    <property type="project" value="UniProtKB-KW"/>
</dbReference>
<dbReference type="GO" id="GO:0160139">
    <property type="term" value="F:23S rRNA pseudouridine(2605) synthase activity"/>
    <property type="evidence" value="ECO:0007669"/>
    <property type="project" value="UniProtKB-EC"/>
</dbReference>
<protein>
    <recommendedName>
        <fullName evidence="7">Pseudouridine synthase</fullName>
        <ecNumber evidence="7">5.4.99.-</ecNumber>
    </recommendedName>
</protein>
<evidence type="ECO:0000256" key="5">
    <source>
        <dbReference type="ARBA" id="ARBA00037383"/>
    </source>
</evidence>
<dbReference type="Gene3D" id="3.30.70.580">
    <property type="entry name" value="Pseudouridine synthase I, catalytic domain, N-terminal subdomain"/>
    <property type="match status" value="1"/>
</dbReference>
<feature type="region of interest" description="Disordered" evidence="8">
    <location>
        <begin position="246"/>
        <end position="269"/>
    </location>
</feature>
<dbReference type="PROSITE" id="PS50889">
    <property type="entry name" value="S4"/>
    <property type="match status" value="1"/>
</dbReference>
<dbReference type="Gene3D" id="3.30.70.1560">
    <property type="entry name" value="Alpha-L RNA-binding motif"/>
    <property type="match status" value="1"/>
</dbReference>
<comment type="similarity">
    <text evidence="1 7">Belongs to the pseudouridine synthase RsuA family.</text>
</comment>
<dbReference type="AlphaFoldDB" id="A0A1D8K8B2"/>
<dbReference type="SUPFAM" id="SSF55174">
    <property type="entry name" value="Alpha-L RNA-binding motif"/>
    <property type="match status" value="1"/>
</dbReference>
<dbReference type="FunFam" id="3.30.70.1560:FF:000001">
    <property type="entry name" value="Pseudouridine synthase"/>
    <property type="match status" value="1"/>
</dbReference>
<dbReference type="KEGG" id="aaeo:BJI67_09200"/>
<keyword evidence="3 7" id="KW-0413">Isomerase</keyword>
<dbReference type="PANTHER" id="PTHR47683">
    <property type="entry name" value="PSEUDOURIDINE SYNTHASE FAMILY PROTEIN-RELATED"/>
    <property type="match status" value="1"/>
</dbReference>
<feature type="compositionally biased region" description="Basic residues" evidence="8">
    <location>
        <begin position="259"/>
        <end position="269"/>
    </location>
</feature>
<dbReference type="Gene3D" id="3.10.290.10">
    <property type="entry name" value="RNA-binding S4 domain"/>
    <property type="match status" value="1"/>
</dbReference>
<dbReference type="EC" id="5.4.99.-" evidence="7"/>
<dbReference type="GO" id="GO:0000455">
    <property type="term" value="P:enzyme-directed rRNA pseudouridine synthesis"/>
    <property type="evidence" value="ECO:0007669"/>
    <property type="project" value="UniProtKB-ARBA"/>
</dbReference>
<feature type="domain" description="RNA-binding S4" evidence="9">
    <location>
        <begin position="8"/>
        <end position="64"/>
    </location>
</feature>
<dbReference type="InterPro" id="IPR050343">
    <property type="entry name" value="RsuA_PseudoU_synthase"/>
</dbReference>
<dbReference type="GO" id="GO:0005829">
    <property type="term" value="C:cytosol"/>
    <property type="evidence" value="ECO:0007669"/>
    <property type="project" value="UniProtKB-ARBA"/>
</dbReference>
<evidence type="ECO:0000256" key="8">
    <source>
        <dbReference type="SAM" id="MobiDB-lite"/>
    </source>
</evidence>
<evidence type="ECO:0000256" key="1">
    <source>
        <dbReference type="ARBA" id="ARBA00008348"/>
    </source>
</evidence>
<comment type="function">
    <text evidence="5">Responsible for synthesis of pseudouridine from uracil-2605 in 23S ribosomal RNA.</text>
</comment>
<dbReference type="Pfam" id="PF00849">
    <property type="entry name" value="PseudoU_synth_2"/>
    <property type="match status" value="1"/>
</dbReference>
<dbReference type="NCBIfam" id="NF007976">
    <property type="entry name" value="PRK10700.1"/>
    <property type="match status" value="1"/>
</dbReference>
<dbReference type="InterPro" id="IPR018496">
    <property type="entry name" value="PsdUridine_synth_RsuA/RluB_CS"/>
</dbReference>
<proteinExistence type="inferred from homology"/>
<dbReference type="InterPro" id="IPR002942">
    <property type="entry name" value="S4_RNA-bd"/>
</dbReference>
<evidence type="ECO:0000256" key="7">
    <source>
        <dbReference type="RuleBase" id="RU003887"/>
    </source>
</evidence>
<evidence type="ECO:0000256" key="2">
    <source>
        <dbReference type="ARBA" id="ARBA00022884"/>
    </source>
</evidence>
<evidence type="ECO:0000256" key="6">
    <source>
        <dbReference type="PROSITE-ProRule" id="PRU00182"/>
    </source>
</evidence>
<dbReference type="Pfam" id="PF01479">
    <property type="entry name" value="S4"/>
    <property type="match status" value="1"/>
</dbReference>
<dbReference type="EMBL" id="CP017448">
    <property type="protein sequence ID" value="AOV17214.1"/>
    <property type="molecule type" value="Genomic_DNA"/>
</dbReference>
<evidence type="ECO:0000256" key="3">
    <source>
        <dbReference type="ARBA" id="ARBA00023235"/>
    </source>
</evidence>